<dbReference type="AlphaFoldDB" id="R1HJU4"/>
<dbReference type="RefSeq" id="WP_004559365.1">
    <property type="nucleotide sequence ID" value="NZ_AOUO01000581.1"/>
</dbReference>
<evidence type="ECO:0000256" key="4">
    <source>
        <dbReference type="SAM" id="Phobius"/>
    </source>
</evidence>
<keyword evidence="4" id="KW-1133">Transmembrane helix</keyword>
<proteinExistence type="predicted"/>
<protein>
    <submittedName>
        <fullName evidence="5">Anti-sigma k factor rska</fullName>
    </submittedName>
</protein>
<dbReference type="InterPro" id="IPR041916">
    <property type="entry name" value="Anti_sigma_zinc_sf"/>
</dbReference>
<accession>R1HJU4</accession>
<feature type="region of interest" description="Disordered" evidence="3">
    <location>
        <begin position="70"/>
        <end position="94"/>
    </location>
</feature>
<dbReference type="Proteomes" id="UP000014139">
    <property type="component" value="Unassembled WGS sequence"/>
</dbReference>
<feature type="transmembrane region" description="Helical" evidence="4">
    <location>
        <begin position="101"/>
        <end position="122"/>
    </location>
</feature>
<dbReference type="Gene3D" id="1.10.10.1320">
    <property type="entry name" value="Anti-sigma factor, zinc-finger domain"/>
    <property type="match status" value="1"/>
</dbReference>
<name>R1HJU4_9PSEU</name>
<dbReference type="GO" id="GO:0005886">
    <property type="term" value="C:plasma membrane"/>
    <property type="evidence" value="ECO:0007669"/>
    <property type="project" value="InterPro"/>
</dbReference>
<keyword evidence="4" id="KW-0812">Transmembrane</keyword>
<organism evidence="5 6">
    <name type="scientific">Amycolatopsis vancoresmycina DSM 44592</name>
    <dbReference type="NCBI Taxonomy" id="1292037"/>
    <lineage>
        <taxon>Bacteria</taxon>
        <taxon>Bacillati</taxon>
        <taxon>Actinomycetota</taxon>
        <taxon>Actinomycetes</taxon>
        <taxon>Pseudonocardiales</taxon>
        <taxon>Pseudonocardiaceae</taxon>
        <taxon>Amycolatopsis</taxon>
    </lineage>
</organism>
<keyword evidence="6" id="KW-1185">Reference proteome</keyword>
<keyword evidence="2" id="KW-0804">Transcription</keyword>
<dbReference type="PATRIC" id="fig|1292037.4.peg.6554"/>
<keyword evidence="4" id="KW-0472">Membrane</keyword>
<comment type="caution">
    <text evidence="5">The sequence shown here is derived from an EMBL/GenBank/DDBJ whole genome shotgun (WGS) entry which is preliminary data.</text>
</comment>
<evidence type="ECO:0000256" key="1">
    <source>
        <dbReference type="ARBA" id="ARBA00023015"/>
    </source>
</evidence>
<evidence type="ECO:0000256" key="2">
    <source>
        <dbReference type="ARBA" id="ARBA00023163"/>
    </source>
</evidence>
<reference evidence="5 6" key="1">
    <citation type="submission" date="2013-02" db="EMBL/GenBank/DDBJ databases">
        <title>Draft genome sequence of Amycolatopsis vancoresmycina strain DSM 44592T.</title>
        <authorList>
            <person name="Kumar S."/>
            <person name="Kaur N."/>
            <person name="Kaur C."/>
            <person name="Raghava G.P.S."/>
            <person name="Mayilraj S."/>
        </authorList>
    </citation>
    <scope>NUCLEOTIDE SEQUENCE [LARGE SCALE GENOMIC DNA]</scope>
    <source>
        <strain evidence="5 6">DSM 44592</strain>
    </source>
</reference>
<keyword evidence="1" id="KW-0805">Transcription regulation</keyword>
<evidence type="ECO:0000313" key="6">
    <source>
        <dbReference type="Proteomes" id="UP000014139"/>
    </source>
</evidence>
<dbReference type="EMBL" id="AOUO01000581">
    <property type="protein sequence ID" value="EOD63840.1"/>
    <property type="molecule type" value="Genomic_DNA"/>
</dbReference>
<evidence type="ECO:0000313" key="5">
    <source>
        <dbReference type="EMBL" id="EOD63840.1"/>
    </source>
</evidence>
<evidence type="ECO:0000256" key="3">
    <source>
        <dbReference type="SAM" id="MobiDB-lite"/>
    </source>
</evidence>
<dbReference type="OrthoDB" id="4328740at2"/>
<gene>
    <name evidence="5" type="ORF">H480_34896</name>
</gene>
<dbReference type="eggNOG" id="COG5343">
    <property type="taxonomic scope" value="Bacteria"/>
</dbReference>
<sequence>MKHPDPDRLVLLALDEQPPGPAEAAHLDSCPDCRDEVESLREVAALGRESRTETSLPPVSEAVWDRIAAGTGQPRSENGTARVLPPPGDGRSAGRRFRRGARYAAVAAAAAAIGVAGTALAVNAGDGGRVVAEAQLARQSSAPAGAGGQVRIVDAGEGALRLKVQLTGMPAPAGLYEIWLFDGSRTMIPLGVTAGSEADVAVPATLTWSRFPVVDVSAQELGQQEHGVSMLQGTLRP</sequence>